<protein>
    <submittedName>
        <fullName evidence="2">Uncharacterized protein</fullName>
    </submittedName>
</protein>
<feature type="region of interest" description="Disordered" evidence="1">
    <location>
        <begin position="239"/>
        <end position="262"/>
    </location>
</feature>
<dbReference type="STRING" id="74557.A0A1W0A499"/>
<dbReference type="GO" id="GO:0043565">
    <property type="term" value="F:sequence-specific DNA binding"/>
    <property type="evidence" value="ECO:0007669"/>
    <property type="project" value="TreeGrafter"/>
</dbReference>
<dbReference type="GO" id="GO:0042795">
    <property type="term" value="P:snRNA transcription by RNA polymerase II"/>
    <property type="evidence" value="ECO:0007669"/>
    <property type="project" value="TreeGrafter"/>
</dbReference>
<dbReference type="PANTHER" id="PTHR15131">
    <property type="entry name" value="SMALL NUCLEAR RNA ACTIVATING COMPLEX, POLYPEPTIDE 1"/>
    <property type="match status" value="1"/>
</dbReference>
<dbReference type="Pfam" id="PF09808">
    <property type="entry name" value="SNAPC1"/>
    <property type="match status" value="1"/>
</dbReference>
<organism evidence="2 3">
    <name type="scientific">Thraustotheca clavata</name>
    <dbReference type="NCBI Taxonomy" id="74557"/>
    <lineage>
        <taxon>Eukaryota</taxon>
        <taxon>Sar</taxon>
        <taxon>Stramenopiles</taxon>
        <taxon>Oomycota</taxon>
        <taxon>Saprolegniomycetes</taxon>
        <taxon>Saprolegniales</taxon>
        <taxon>Achlyaceae</taxon>
        <taxon>Thraustotheca</taxon>
    </lineage>
</organism>
<dbReference type="GO" id="GO:0042796">
    <property type="term" value="P:snRNA transcription by RNA polymerase III"/>
    <property type="evidence" value="ECO:0007669"/>
    <property type="project" value="TreeGrafter"/>
</dbReference>
<accession>A0A1W0A499</accession>
<proteinExistence type="predicted"/>
<dbReference type="OrthoDB" id="79863at2759"/>
<name>A0A1W0A499_9STRA</name>
<sequence>MNPQDRALCGVRPSEAFGNKSKDAVAMNEFAMLFNGEIKQMIHHFLEKDVPTFASFKEAWEHQSMSTLYHIDFGIVSRPEIVHIMYQEALGSLVETISMHQTEQRRTSFALDVLRRKSLAQVFTLYCLYTCQPTPIKQKILLDIESAKSIQRVLKWNEDWGDTFKQATREAHAMIIQLKRSFAFIKCIRGYNWNQRALNRAAHAASTAENISNMAPYEPLKLDLTLRHLHEAYNSSMKSFRTNTDKPAHKGKRNAPSIRLPNMPSAKLQMDAANFMEKFCEILGHNQDGM</sequence>
<reference evidence="2 3" key="1">
    <citation type="journal article" date="2014" name="Genome Biol. Evol.">
        <title>The secreted proteins of Achlya hypogyna and Thraustotheca clavata identify the ancestral oomycete secretome and reveal gene acquisitions by horizontal gene transfer.</title>
        <authorList>
            <person name="Misner I."/>
            <person name="Blouin N."/>
            <person name="Leonard G."/>
            <person name="Richards T.A."/>
            <person name="Lane C.E."/>
        </authorList>
    </citation>
    <scope>NUCLEOTIDE SEQUENCE [LARGE SCALE GENOMIC DNA]</scope>
    <source>
        <strain evidence="2 3">ATCC 34112</strain>
    </source>
</reference>
<gene>
    <name evidence="2" type="ORF">THRCLA_02801</name>
</gene>
<dbReference type="InterPro" id="IPR019188">
    <property type="entry name" value="SNAPC1"/>
</dbReference>
<dbReference type="GO" id="GO:0019185">
    <property type="term" value="C:snRNA-activating protein complex"/>
    <property type="evidence" value="ECO:0007669"/>
    <property type="project" value="TreeGrafter"/>
</dbReference>
<keyword evidence="3" id="KW-1185">Reference proteome</keyword>
<comment type="caution">
    <text evidence="2">The sequence shown here is derived from an EMBL/GenBank/DDBJ whole genome shotgun (WGS) entry which is preliminary data.</text>
</comment>
<dbReference type="Proteomes" id="UP000243217">
    <property type="component" value="Unassembled WGS sequence"/>
</dbReference>
<evidence type="ECO:0000313" key="2">
    <source>
        <dbReference type="EMBL" id="OQS05011.1"/>
    </source>
</evidence>
<evidence type="ECO:0000313" key="3">
    <source>
        <dbReference type="Proteomes" id="UP000243217"/>
    </source>
</evidence>
<dbReference type="AlphaFoldDB" id="A0A1W0A499"/>
<dbReference type="PANTHER" id="PTHR15131:SF3">
    <property type="entry name" value="SNRNA-ACTIVATING PROTEIN COMPLEX SUBUNIT 1"/>
    <property type="match status" value="1"/>
</dbReference>
<dbReference type="EMBL" id="JNBS01000517">
    <property type="protein sequence ID" value="OQS05011.1"/>
    <property type="molecule type" value="Genomic_DNA"/>
</dbReference>
<evidence type="ECO:0000256" key="1">
    <source>
        <dbReference type="SAM" id="MobiDB-lite"/>
    </source>
</evidence>